<dbReference type="EMBL" id="CVRS01000102">
    <property type="protein sequence ID" value="CRL42330.1"/>
    <property type="molecule type" value="Genomic_DNA"/>
</dbReference>
<gene>
    <name evidence="2" type="ORF">RIL183_31651</name>
</gene>
<dbReference type="SUPFAM" id="SSF81606">
    <property type="entry name" value="PP2C-like"/>
    <property type="match status" value="1"/>
</dbReference>
<dbReference type="Gene3D" id="3.60.40.10">
    <property type="entry name" value="PPM-type phosphatase domain"/>
    <property type="match status" value="1"/>
</dbReference>
<protein>
    <recommendedName>
        <fullName evidence="1">PPM-type phosphatase domain-containing protein</fullName>
    </recommendedName>
</protein>
<name>A0A0M6WXE0_9FIRM</name>
<dbReference type="InterPro" id="IPR001932">
    <property type="entry name" value="PPM-type_phosphatase-like_dom"/>
</dbReference>
<proteinExistence type="predicted"/>
<evidence type="ECO:0000313" key="3">
    <source>
        <dbReference type="Proteomes" id="UP000049828"/>
    </source>
</evidence>
<feature type="domain" description="PPM-type phosphatase" evidence="1">
    <location>
        <begin position="2"/>
        <end position="249"/>
    </location>
</feature>
<dbReference type="InterPro" id="IPR036457">
    <property type="entry name" value="PPM-type-like_dom_sf"/>
</dbReference>
<accession>A0A0M6WXE0</accession>
<dbReference type="OrthoDB" id="1755431at2"/>
<reference evidence="3" key="1">
    <citation type="submission" date="2015-05" db="EMBL/GenBank/DDBJ databases">
        <authorList>
            <consortium name="Pathogen Informatics"/>
        </authorList>
    </citation>
    <scope>NUCLEOTIDE SEQUENCE [LARGE SCALE GENOMIC DNA]</scope>
    <source>
        <strain evidence="3">L1-83</strain>
    </source>
</reference>
<dbReference type="PROSITE" id="PS51746">
    <property type="entry name" value="PPM_2"/>
    <property type="match status" value="1"/>
</dbReference>
<dbReference type="AlphaFoldDB" id="A0A0M6WXE0"/>
<keyword evidence="3" id="KW-1185">Reference proteome</keyword>
<sequence length="259" mass="29838">MKYRVETATKKNTKEFDKPNEDYFLVDRNNGIFIILDGVTRDKIDGIYPDPSPACEVSKIFIDKAYNYIMNVSSKESNYLKIIKNAFVEGNKEIEKFNHSYLGSFLPGTVGIIAIIKDNKLFYGYIGDCIGILLNKQMKKEFTMCQTKLIHEHIKEFTAYEIRHNICNNIRHPYSYGVLDGREGAIDFIVTGEIKLDKYKELILLTDGLEQIIKEMSIKELFFSNATELLNSKFCDTSTDDKTVITVRMNLDENNIKNC</sequence>
<dbReference type="RefSeq" id="WP_055040287.1">
    <property type="nucleotide sequence ID" value="NZ_CVRS01000102.1"/>
</dbReference>
<evidence type="ECO:0000259" key="1">
    <source>
        <dbReference type="PROSITE" id="PS51746"/>
    </source>
</evidence>
<evidence type="ECO:0000313" key="2">
    <source>
        <dbReference type="EMBL" id="CRL42330.1"/>
    </source>
</evidence>
<dbReference type="Proteomes" id="UP000049828">
    <property type="component" value="Unassembled WGS sequence"/>
</dbReference>
<organism evidence="2 3">
    <name type="scientific">Roseburia inulinivorans</name>
    <dbReference type="NCBI Taxonomy" id="360807"/>
    <lineage>
        <taxon>Bacteria</taxon>
        <taxon>Bacillati</taxon>
        <taxon>Bacillota</taxon>
        <taxon>Clostridia</taxon>
        <taxon>Lachnospirales</taxon>
        <taxon>Lachnospiraceae</taxon>
        <taxon>Roseburia</taxon>
    </lineage>
</organism>